<reference evidence="1" key="1">
    <citation type="journal article" date="2021" name="New Phytol.">
        <title>Evolutionary innovations through gain and loss of genes in the ectomycorrhizal Boletales.</title>
        <authorList>
            <person name="Wu G."/>
            <person name="Miyauchi S."/>
            <person name="Morin E."/>
            <person name="Kuo A."/>
            <person name="Drula E."/>
            <person name="Varga T."/>
            <person name="Kohler A."/>
            <person name="Feng B."/>
            <person name="Cao Y."/>
            <person name="Lipzen A."/>
            <person name="Daum C."/>
            <person name="Hundley H."/>
            <person name="Pangilinan J."/>
            <person name="Johnson J."/>
            <person name="Barry K."/>
            <person name="LaButti K."/>
            <person name="Ng V."/>
            <person name="Ahrendt S."/>
            <person name="Min B."/>
            <person name="Choi I.G."/>
            <person name="Park H."/>
            <person name="Plett J.M."/>
            <person name="Magnuson J."/>
            <person name="Spatafora J.W."/>
            <person name="Nagy L.G."/>
            <person name="Henrissat B."/>
            <person name="Grigoriev I.V."/>
            <person name="Yang Z.L."/>
            <person name="Xu J."/>
            <person name="Martin F.M."/>
        </authorList>
    </citation>
    <scope>NUCLEOTIDE SEQUENCE</scope>
    <source>
        <strain evidence="1">KKN 215</strain>
    </source>
</reference>
<dbReference type="SUPFAM" id="SSF53335">
    <property type="entry name" value="S-adenosyl-L-methionine-dependent methyltransferases"/>
    <property type="match status" value="1"/>
</dbReference>
<sequence length="342" mass="37760">MAASERITRGLCRLSEGSTLIEDADEEVFLLYTELAGRDARHVGEPTDATFRGLGFLDSRQDILTLSFDVNLNPANNGHGRAAGKTNRKRDKGLGDLSFEVQLAQDKTALRTRKGDTGSVLWRASAELAQLIVCQHFTSGADALLDPAMLQNAHTFELGAGTGLLAIALSRIVLRYTATDIADLVPLIRKNLTLNLPEWENITPSSSRIKTSASTGPKSCHAARVQAQALDWLELQKCPPKSRRPIYSLFSYDPIDLLLVVDCIYHPSLLPALVETIDHLSTPERTAVLVVVELRAEDVIREFLELWLDASGRGTWEIWHVSGFMESGPYAAWVGWKKLSRD</sequence>
<protein>
    <submittedName>
        <fullName evidence="1">Methyltransferase-domain-containing protein</fullName>
    </submittedName>
</protein>
<dbReference type="EMBL" id="JAEVFJ010000060">
    <property type="protein sequence ID" value="KAH8078047.1"/>
    <property type="molecule type" value="Genomic_DNA"/>
</dbReference>
<dbReference type="Proteomes" id="UP000813824">
    <property type="component" value="Unassembled WGS sequence"/>
</dbReference>
<keyword evidence="1" id="KW-0808">Transferase</keyword>
<dbReference type="PANTHER" id="PTHR14614">
    <property type="entry name" value="HEPATOCELLULAR CARCINOMA-ASSOCIATED ANTIGEN"/>
    <property type="match status" value="1"/>
</dbReference>
<dbReference type="GO" id="GO:0005829">
    <property type="term" value="C:cytosol"/>
    <property type="evidence" value="ECO:0007669"/>
    <property type="project" value="TreeGrafter"/>
</dbReference>
<comment type="caution">
    <text evidence="1">The sequence shown here is derived from an EMBL/GenBank/DDBJ whole genome shotgun (WGS) entry which is preliminary data.</text>
</comment>
<dbReference type="Pfam" id="PF10294">
    <property type="entry name" value="Methyltransf_16"/>
    <property type="match status" value="1"/>
</dbReference>
<dbReference type="GO" id="GO:0032991">
    <property type="term" value="C:protein-containing complex"/>
    <property type="evidence" value="ECO:0007669"/>
    <property type="project" value="TreeGrafter"/>
</dbReference>
<dbReference type="Gene3D" id="3.40.50.150">
    <property type="entry name" value="Vaccinia Virus protein VP39"/>
    <property type="match status" value="1"/>
</dbReference>
<dbReference type="InterPro" id="IPR029063">
    <property type="entry name" value="SAM-dependent_MTases_sf"/>
</dbReference>
<dbReference type="GO" id="GO:0032259">
    <property type="term" value="P:methylation"/>
    <property type="evidence" value="ECO:0007669"/>
    <property type="project" value="UniProtKB-KW"/>
</dbReference>
<accession>A0A8K0UDT0</accession>
<organism evidence="1 2">
    <name type="scientific">Cristinia sonorae</name>
    <dbReference type="NCBI Taxonomy" id="1940300"/>
    <lineage>
        <taxon>Eukaryota</taxon>
        <taxon>Fungi</taxon>
        <taxon>Dikarya</taxon>
        <taxon>Basidiomycota</taxon>
        <taxon>Agaricomycotina</taxon>
        <taxon>Agaricomycetes</taxon>
        <taxon>Agaricomycetidae</taxon>
        <taxon>Agaricales</taxon>
        <taxon>Pleurotineae</taxon>
        <taxon>Stephanosporaceae</taxon>
        <taxon>Cristinia</taxon>
    </lineage>
</organism>
<dbReference type="GO" id="GO:0008757">
    <property type="term" value="F:S-adenosylmethionine-dependent methyltransferase activity"/>
    <property type="evidence" value="ECO:0007669"/>
    <property type="project" value="UniProtKB-ARBA"/>
</dbReference>
<evidence type="ECO:0000313" key="2">
    <source>
        <dbReference type="Proteomes" id="UP000813824"/>
    </source>
</evidence>
<name>A0A8K0UDT0_9AGAR</name>
<evidence type="ECO:0000313" key="1">
    <source>
        <dbReference type="EMBL" id="KAH8078047.1"/>
    </source>
</evidence>
<dbReference type="PANTHER" id="PTHR14614:SF109">
    <property type="entry name" value="RIBOSOMAL LYSINE N-METHYLTRANSFERASE 5"/>
    <property type="match status" value="1"/>
</dbReference>
<proteinExistence type="predicted"/>
<keyword evidence="1" id="KW-0489">Methyltransferase</keyword>
<dbReference type="OrthoDB" id="2529286at2759"/>
<gene>
    <name evidence="1" type="ORF">BXZ70DRAFT_1002820</name>
</gene>
<dbReference type="InterPro" id="IPR019410">
    <property type="entry name" value="Methyltransf_16"/>
</dbReference>
<dbReference type="AlphaFoldDB" id="A0A8K0UDT0"/>
<keyword evidence="2" id="KW-1185">Reference proteome</keyword>